<dbReference type="GO" id="GO:0009615">
    <property type="term" value="P:response to virus"/>
    <property type="evidence" value="ECO:0007669"/>
    <property type="project" value="TreeGrafter"/>
</dbReference>
<dbReference type="Proteomes" id="UP000796761">
    <property type="component" value="Unassembled WGS sequence"/>
</dbReference>
<organism evidence="2 3">
    <name type="scientific">Zosterops borbonicus</name>
    <dbReference type="NCBI Taxonomy" id="364589"/>
    <lineage>
        <taxon>Eukaryota</taxon>
        <taxon>Metazoa</taxon>
        <taxon>Chordata</taxon>
        <taxon>Craniata</taxon>
        <taxon>Vertebrata</taxon>
        <taxon>Euteleostomi</taxon>
        <taxon>Archelosauria</taxon>
        <taxon>Archosauria</taxon>
        <taxon>Dinosauria</taxon>
        <taxon>Saurischia</taxon>
        <taxon>Theropoda</taxon>
        <taxon>Coelurosauria</taxon>
        <taxon>Aves</taxon>
        <taxon>Neognathae</taxon>
        <taxon>Neoaves</taxon>
        <taxon>Telluraves</taxon>
        <taxon>Australaves</taxon>
        <taxon>Passeriformes</taxon>
        <taxon>Sylvioidea</taxon>
        <taxon>Zosteropidae</taxon>
        <taxon>Zosterops</taxon>
    </lineage>
</organism>
<keyword evidence="3" id="KW-1185">Reference proteome</keyword>
<evidence type="ECO:0000313" key="2">
    <source>
        <dbReference type="EMBL" id="TRZ09502.1"/>
    </source>
</evidence>
<evidence type="ECO:0000256" key="1">
    <source>
        <dbReference type="SAM" id="MobiDB-lite"/>
    </source>
</evidence>
<feature type="compositionally biased region" description="Basic residues" evidence="1">
    <location>
        <begin position="16"/>
        <end position="25"/>
    </location>
</feature>
<feature type="compositionally biased region" description="Polar residues" evidence="1">
    <location>
        <begin position="44"/>
        <end position="54"/>
    </location>
</feature>
<dbReference type="OrthoDB" id="9906618at2759"/>
<dbReference type="PANTHER" id="PTHR48195:SF1">
    <property type="entry name" value="RIKEN CDNA 2410002F23 GENE"/>
    <property type="match status" value="1"/>
</dbReference>
<accession>A0A8K1G0Q0</accession>
<sequence>MLKIKTLHSVIQCVLKKKKERKRSKTTASSSTQTIAEEKEAKSESTVSTSTQTNTKEKRTKGKTTVSSSTQTTKKKKEAKSEATVSTSTQTVAEEKEVKGAASISTQTVTELEPPKPVAVATTQKKKSKSKSVRVVTDEDAARPSQPAEETERKIIIRSLSLSELRDLQREFTRQTNKSILTWLLRIWNAAANDTILDKIKAKQLGSLSRDLVIDQGIKKTQEPLSLWQQLLTSVKNRYLCKKDLQVHQGK</sequence>
<feature type="compositionally biased region" description="Low complexity" evidence="1">
    <location>
        <begin position="63"/>
        <end position="72"/>
    </location>
</feature>
<evidence type="ECO:0000313" key="3">
    <source>
        <dbReference type="Proteomes" id="UP000796761"/>
    </source>
</evidence>
<feature type="region of interest" description="Disordered" evidence="1">
    <location>
        <begin position="16"/>
        <end position="150"/>
    </location>
</feature>
<protein>
    <submittedName>
        <fullName evidence="2">Uncharacterized protein</fullName>
    </submittedName>
</protein>
<dbReference type="EMBL" id="SWJQ01001059">
    <property type="protein sequence ID" value="TRZ09502.1"/>
    <property type="molecule type" value="Genomic_DNA"/>
</dbReference>
<dbReference type="PANTHER" id="PTHR48195">
    <property type="entry name" value="FRIEND VIRUS SUSCEPTIBILITY PROTEIN 1"/>
    <property type="match status" value="1"/>
</dbReference>
<proteinExistence type="predicted"/>
<reference evidence="2" key="1">
    <citation type="submission" date="2019-04" db="EMBL/GenBank/DDBJ databases">
        <title>Genome assembly of Zosterops borbonicus 15179.</title>
        <authorList>
            <person name="Leroy T."/>
            <person name="Anselmetti Y."/>
            <person name="Tilak M.-K."/>
            <person name="Nabholz B."/>
        </authorList>
    </citation>
    <scope>NUCLEOTIDE SEQUENCE</scope>
    <source>
        <strain evidence="2">HGM_15179</strain>
        <tissue evidence="2">Muscle</tissue>
    </source>
</reference>
<dbReference type="InterPro" id="IPR053270">
    <property type="entry name" value="Fv1_restriction_factor"/>
</dbReference>
<gene>
    <name evidence="2" type="ORF">HGM15179_017598</name>
</gene>
<comment type="caution">
    <text evidence="2">The sequence shown here is derived from an EMBL/GenBank/DDBJ whole genome shotgun (WGS) entry which is preliminary data.</text>
</comment>
<name>A0A8K1G0Q0_9PASS</name>
<dbReference type="GO" id="GO:0005794">
    <property type="term" value="C:Golgi apparatus"/>
    <property type="evidence" value="ECO:0007669"/>
    <property type="project" value="TreeGrafter"/>
</dbReference>
<dbReference type="AlphaFoldDB" id="A0A8K1G0Q0"/>